<keyword evidence="4" id="KW-0479">Metal-binding</keyword>
<dbReference type="GO" id="GO:0016787">
    <property type="term" value="F:hydrolase activity"/>
    <property type="evidence" value="ECO:0007669"/>
    <property type="project" value="UniProtKB-KW"/>
</dbReference>
<accession>A0ABT7Z9B8</accession>
<sequence>MGRRPVTGPAAVRAVLFDRDDTLIEDVPYNGDPEKVRPMPGAREALRLLRGHGIRTGVVSNQSGVGRGLLTEEDVRRVNARVDALLGPFEVWAHCPHVPEDGCGCRKPAPGLIVEAARRLGVPPEACVVIGDIGSDMGAARAAGARGVLVPTARTLPGEVAAAPYVCPDLLGAVRHVLGDGSGRRS</sequence>
<keyword evidence="6" id="KW-0119">Carbohydrate metabolism</keyword>
<keyword evidence="5 8" id="KW-0378">Hydrolase</keyword>
<comment type="caution">
    <text evidence="8">The sequence shown here is derived from an EMBL/GenBank/DDBJ whole genome shotgun (WGS) entry which is preliminary data.</text>
</comment>
<dbReference type="Pfam" id="PF13242">
    <property type="entry name" value="Hydrolase_like"/>
    <property type="match status" value="1"/>
</dbReference>
<dbReference type="InterPro" id="IPR006439">
    <property type="entry name" value="HAD-SF_hydro_IA"/>
</dbReference>
<dbReference type="InterPro" id="IPR004446">
    <property type="entry name" value="Heptose_bisP_phosphatase"/>
</dbReference>
<dbReference type="EMBL" id="JAUEPL010000028">
    <property type="protein sequence ID" value="MDN3296056.1"/>
    <property type="molecule type" value="Genomic_DNA"/>
</dbReference>
<name>A0ABT7Z9B8_9ACTN</name>
<dbReference type="PANTHER" id="PTHR42891:SF1">
    <property type="entry name" value="D-GLYCERO-BETA-D-MANNO-HEPTOSE-1,7-BISPHOSPHATE 7-PHOSPHATASE"/>
    <property type="match status" value="1"/>
</dbReference>
<dbReference type="SUPFAM" id="SSF56784">
    <property type="entry name" value="HAD-like"/>
    <property type="match status" value="1"/>
</dbReference>
<dbReference type="NCBIfam" id="TIGR01509">
    <property type="entry name" value="HAD-SF-IA-v3"/>
    <property type="match status" value="1"/>
</dbReference>
<dbReference type="Gene3D" id="3.40.50.1000">
    <property type="entry name" value="HAD superfamily/HAD-like"/>
    <property type="match status" value="1"/>
</dbReference>
<evidence type="ECO:0000256" key="3">
    <source>
        <dbReference type="ARBA" id="ARBA00022490"/>
    </source>
</evidence>
<organism evidence="8 9">
    <name type="scientific">Streptomyces ficellus</name>
    <dbReference type="NCBI Taxonomy" id="1977088"/>
    <lineage>
        <taxon>Bacteria</taxon>
        <taxon>Bacillati</taxon>
        <taxon>Actinomycetota</taxon>
        <taxon>Actinomycetes</taxon>
        <taxon>Kitasatosporales</taxon>
        <taxon>Streptomycetaceae</taxon>
        <taxon>Streptomyces</taxon>
    </lineage>
</organism>
<dbReference type="InterPro" id="IPR023214">
    <property type="entry name" value="HAD_sf"/>
</dbReference>
<dbReference type="InterPro" id="IPR006549">
    <property type="entry name" value="HAD-SF_hydro_IIIA"/>
</dbReference>
<evidence type="ECO:0000313" key="8">
    <source>
        <dbReference type="EMBL" id="MDN3296056.1"/>
    </source>
</evidence>
<comment type="similarity">
    <text evidence="2">Belongs to the GmhB family.</text>
</comment>
<evidence type="ECO:0000256" key="7">
    <source>
        <dbReference type="ARBA" id="ARBA00031828"/>
    </source>
</evidence>
<dbReference type="PANTHER" id="PTHR42891">
    <property type="entry name" value="D-GLYCERO-BETA-D-MANNO-HEPTOSE-1,7-BISPHOSPHATE 7-PHOSPHATASE"/>
    <property type="match status" value="1"/>
</dbReference>
<reference evidence="8" key="1">
    <citation type="submission" date="2023-06" db="EMBL/GenBank/DDBJ databases">
        <title>WGS-Sequencing of Streptomyces ficellus isolate 21 collected from sand in Gara Djebilet Iron Mine in Algeria.</title>
        <authorList>
            <person name="Zegers G.P."/>
            <person name="Gomez A."/>
            <person name="Gueddou A."/>
            <person name="Zahara A.F."/>
            <person name="Worth M."/>
            <person name="Sevigny J.L."/>
            <person name="Tisa L."/>
        </authorList>
    </citation>
    <scope>NUCLEOTIDE SEQUENCE</scope>
    <source>
        <strain evidence="8">AS11</strain>
    </source>
</reference>
<keyword evidence="9" id="KW-1185">Reference proteome</keyword>
<keyword evidence="3" id="KW-0963">Cytoplasm</keyword>
<comment type="subcellular location">
    <subcellularLocation>
        <location evidence="1">Cytoplasm</location>
    </subcellularLocation>
</comment>
<dbReference type="CDD" id="cd07503">
    <property type="entry name" value="HAD_HisB-N"/>
    <property type="match status" value="1"/>
</dbReference>
<gene>
    <name evidence="8" type="ORF">QWM81_18735</name>
</gene>
<evidence type="ECO:0000256" key="4">
    <source>
        <dbReference type="ARBA" id="ARBA00022723"/>
    </source>
</evidence>
<dbReference type="InterPro" id="IPR006543">
    <property type="entry name" value="Histidinol-phos"/>
</dbReference>
<dbReference type="Proteomes" id="UP001174050">
    <property type="component" value="Unassembled WGS sequence"/>
</dbReference>
<dbReference type="NCBIfam" id="TIGR01662">
    <property type="entry name" value="HAD-SF-IIIA"/>
    <property type="match status" value="1"/>
</dbReference>
<evidence type="ECO:0000313" key="9">
    <source>
        <dbReference type="Proteomes" id="UP001174050"/>
    </source>
</evidence>
<dbReference type="NCBIfam" id="TIGR01656">
    <property type="entry name" value="Histidinol-ppas"/>
    <property type="match status" value="1"/>
</dbReference>
<evidence type="ECO:0000256" key="1">
    <source>
        <dbReference type="ARBA" id="ARBA00004496"/>
    </source>
</evidence>
<dbReference type="InterPro" id="IPR036412">
    <property type="entry name" value="HAD-like_sf"/>
</dbReference>
<evidence type="ECO:0000256" key="5">
    <source>
        <dbReference type="ARBA" id="ARBA00022801"/>
    </source>
</evidence>
<protein>
    <recommendedName>
        <fullName evidence="7">D,D-heptose 1,7-bisphosphate phosphatase</fullName>
    </recommendedName>
</protein>
<evidence type="ECO:0000256" key="6">
    <source>
        <dbReference type="ARBA" id="ARBA00023277"/>
    </source>
</evidence>
<evidence type="ECO:0000256" key="2">
    <source>
        <dbReference type="ARBA" id="ARBA00005628"/>
    </source>
</evidence>
<proteinExistence type="inferred from homology"/>